<dbReference type="RefSeq" id="WP_002663460.1">
    <property type="nucleotide sequence ID" value="NZ_JAXFPJ010000101.1"/>
</dbReference>
<dbReference type="Pfam" id="PF16476">
    <property type="entry name" value="DUF5053"/>
    <property type="match status" value="1"/>
</dbReference>
<dbReference type="Proteomes" id="UP000270205">
    <property type="component" value="Unassembled WGS sequence"/>
</dbReference>
<name>A0A7Z8YPR2_9FLAO</name>
<accession>A0A7Z8YPR2</accession>
<proteinExistence type="predicted"/>
<reference evidence="1 2" key="1">
    <citation type="submission" date="2018-11" db="EMBL/GenBank/DDBJ databases">
        <authorList>
            <consortium name="Pathogen Informatics"/>
        </authorList>
    </citation>
    <scope>NUCLEOTIDE SEQUENCE [LARGE SCALE GENOMIC DNA]</scope>
    <source>
        <strain evidence="1 2">NCTC12929</strain>
    </source>
</reference>
<dbReference type="InterPro" id="IPR032483">
    <property type="entry name" value="DUF5053"/>
</dbReference>
<dbReference type="EMBL" id="UYIV01000001">
    <property type="protein sequence ID" value="VDH05866.1"/>
    <property type="molecule type" value="Genomic_DNA"/>
</dbReference>
<gene>
    <name evidence="1" type="ORF">NCTC12929_02027</name>
</gene>
<sequence length="129" mass="14894">MIDKVRELKERFVNATNEQEKEAIDKEMQLLMNEDSEQWAEAMVETLKETRIHAEKIVIRQQLESVLPILPLSYIAENYFGKSKAWFYQRLNGNSVNGKPASFTEEEIKTLNFALQDLSQKLGSISVSL</sequence>
<evidence type="ECO:0000313" key="1">
    <source>
        <dbReference type="EMBL" id="VDH05866.1"/>
    </source>
</evidence>
<evidence type="ECO:0000313" key="2">
    <source>
        <dbReference type="Proteomes" id="UP000270205"/>
    </source>
</evidence>
<evidence type="ECO:0008006" key="3">
    <source>
        <dbReference type="Google" id="ProtNLM"/>
    </source>
</evidence>
<dbReference type="AlphaFoldDB" id="A0A7Z8YPR2"/>
<protein>
    <recommendedName>
        <fullName evidence="3">DUF5053 domain-containing protein</fullName>
    </recommendedName>
</protein>
<comment type="caution">
    <text evidence="1">The sequence shown here is derived from an EMBL/GenBank/DDBJ whole genome shotgun (WGS) entry which is preliminary data.</text>
</comment>
<organism evidence="1 2">
    <name type="scientific">Bergeyella zoohelcum</name>
    <dbReference type="NCBI Taxonomy" id="1015"/>
    <lineage>
        <taxon>Bacteria</taxon>
        <taxon>Pseudomonadati</taxon>
        <taxon>Bacteroidota</taxon>
        <taxon>Flavobacteriia</taxon>
        <taxon>Flavobacteriales</taxon>
        <taxon>Weeksellaceae</taxon>
        <taxon>Bergeyella</taxon>
    </lineage>
</organism>